<feature type="chain" id="PRO_5018639614" description="Haem-binding uptake Tiki superfamily ChaN domain-containing protein" evidence="1">
    <location>
        <begin position="44"/>
        <end position="473"/>
    </location>
</feature>
<gene>
    <name evidence="2" type="ORF">EKH79_16930</name>
</gene>
<dbReference type="OrthoDB" id="277629at2"/>
<evidence type="ECO:0000313" key="3">
    <source>
        <dbReference type="Proteomes" id="UP000267077"/>
    </source>
</evidence>
<protein>
    <recommendedName>
        <fullName evidence="4">Haem-binding uptake Tiki superfamily ChaN domain-containing protein</fullName>
    </recommendedName>
</protein>
<evidence type="ECO:0008006" key="4">
    <source>
        <dbReference type="Google" id="ProtNLM"/>
    </source>
</evidence>
<name>A0A3S0QW63_9GAMM</name>
<dbReference type="AlphaFoldDB" id="A0A3S0QW63"/>
<dbReference type="EMBL" id="RYZR01000007">
    <property type="protein sequence ID" value="RUL62545.1"/>
    <property type="molecule type" value="Genomic_DNA"/>
</dbReference>
<evidence type="ECO:0000313" key="2">
    <source>
        <dbReference type="EMBL" id="RUL62545.1"/>
    </source>
</evidence>
<evidence type="ECO:0000256" key="1">
    <source>
        <dbReference type="SAM" id="SignalP"/>
    </source>
</evidence>
<comment type="caution">
    <text evidence="2">The sequence shown here is derived from an EMBL/GenBank/DDBJ whole genome shotgun (WGS) entry which is preliminary data.</text>
</comment>
<dbReference type="RefSeq" id="WP_126674987.1">
    <property type="nucleotide sequence ID" value="NZ_RYZR01000007.1"/>
</dbReference>
<accession>A0A3S0QW63</accession>
<proteinExistence type="predicted"/>
<keyword evidence="3" id="KW-1185">Reference proteome</keyword>
<sequence length="473" mass="52808">MRTDKERRRLVSRNHDIVPTMPMRLPKCLFCTTVLLALTSVHAQTPAPDTSVPSTDEVIKHFGDAPNGLARYDYLTEVIPRLDKDDAAFAEQLLATVDSELGLYNEAMMAFPFDNRINPPRSQMLPQRGAWATVSAADAVVDMAANRHIVMVNEAHHDAHTRELTLELLPRLRAMGFRYFAAEAVDDKDPGLTQRGYPNETTGTEYLLEPLYGEIIRQAVKLGYIIVPYDPDEPTSTGRDTVEAQTLYEKVFAKDPQAKLFVHAGYSHIDKAAGNLGNNIKPMAMQLKVLSGYDPLCIDQVQFRDVAVGGLDFGFYDKMALQFSPHQPIALRKLDSDTYWTSAPREHDISVILPPASPGDLDYGIANQADAVRREIVLPRQPFDVRERPSWLSLDGKRATVSIDTSLCQDQVPCVVDAYYPGEPDNATPADRYTFLKGHSHNVLYLYPGHYRLRAWNAAGATLGQENIDVAMH</sequence>
<reference evidence="2 3" key="1">
    <citation type="submission" date="2018-12" db="EMBL/GenBank/DDBJ databases">
        <title>Dyella dinghuensis sp. nov. DHOA06 and Dyella choica sp. nov. 4M-K27, isolated from forest soil.</title>
        <authorList>
            <person name="Qiu L.-H."/>
            <person name="Gao Z.-H."/>
        </authorList>
    </citation>
    <scope>NUCLEOTIDE SEQUENCE [LARGE SCALE GENOMIC DNA]</scope>
    <source>
        <strain evidence="2 3">DHOA06</strain>
    </source>
</reference>
<feature type="signal peptide" evidence="1">
    <location>
        <begin position="1"/>
        <end position="43"/>
    </location>
</feature>
<dbReference type="Proteomes" id="UP000267077">
    <property type="component" value="Unassembled WGS sequence"/>
</dbReference>
<keyword evidence="1" id="KW-0732">Signal</keyword>
<organism evidence="2 3">
    <name type="scientific">Dyella dinghuensis</name>
    <dbReference type="NCBI Taxonomy" id="1920169"/>
    <lineage>
        <taxon>Bacteria</taxon>
        <taxon>Pseudomonadati</taxon>
        <taxon>Pseudomonadota</taxon>
        <taxon>Gammaproteobacteria</taxon>
        <taxon>Lysobacterales</taxon>
        <taxon>Rhodanobacteraceae</taxon>
        <taxon>Dyella</taxon>
    </lineage>
</organism>